<feature type="transmembrane region" description="Helical" evidence="7">
    <location>
        <begin position="173"/>
        <end position="194"/>
    </location>
</feature>
<evidence type="ECO:0000256" key="2">
    <source>
        <dbReference type="ARBA" id="ARBA00022475"/>
    </source>
</evidence>
<dbReference type="InterPro" id="IPR011701">
    <property type="entry name" value="MFS"/>
</dbReference>
<dbReference type="CDD" id="cd17324">
    <property type="entry name" value="MFS_NepI_like"/>
    <property type="match status" value="1"/>
</dbReference>
<evidence type="ECO:0000259" key="8">
    <source>
        <dbReference type="PROSITE" id="PS50850"/>
    </source>
</evidence>
<feature type="transmembrane region" description="Helical" evidence="7">
    <location>
        <begin position="344"/>
        <end position="364"/>
    </location>
</feature>
<protein>
    <submittedName>
        <fullName evidence="9">MFS transporter</fullName>
    </submittedName>
</protein>
<dbReference type="PROSITE" id="PS50850">
    <property type="entry name" value="MFS"/>
    <property type="match status" value="1"/>
</dbReference>
<organism evidence="9 10">
    <name type="scientific">Streptomyces gilvosporeus</name>
    <dbReference type="NCBI Taxonomy" id="553510"/>
    <lineage>
        <taxon>Bacteria</taxon>
        <taxon>Bacillati</taxon>
        <taxon>Actinomycetota</taxon>
        <taxon>Actinomycetes</taxon>
        <taxon>Kitasatosporales</taxon>
        <taxon>Streptomycetaceae</taxon>
        <taxon>Streptomyces</taxon>
    </lineage>
</organism>
<dbReference type="KEGG" id="sgv:B1H19_33830"/>
<feature type="transmembrane region" description="Helical" evidence="7">
    <location>
        <begin position="306"/>
        <end position="323"/>
    </location>
</feature>
<keyword evidence="3 7" id="KW-0812">Transmembrane</keyword>
<evidence type="ECO:0000256" key="6">
    <source>
        <dbReference type="SAM" id="MobiDB-lite"/>
    </source>
</evidence>
<dbReference type="SUPFAM" id="SSF103473">
    <property type="entry name" value="MFS general substrate transporter"/>
    <property type="match status" value="1"/>
</dbReference>
<dbReference type="PANTHER" id="PTHR43124:SF10">
    <property type="entry name" value="PURINE EFFLUX PUMP PBUE"/>
    <property type="match status" value="1"/>
</dbReference>
<dbReference type="EMBL" id="CP020569">
    <property type="protein sequence ID" value="ARF58509.1"/>
    <property type="molecule type" value="Genomic_DNA"/>
</dbReference>
<name>A0A1V0TZV7_9ACTN</name>
<dbReference type="Proteomes" id="UP000192726">
    <property type="component" value="Chromosome"/>
</dbReference>
<dbReference type="GO" id="GO:0005886">
    <property type="term" value="C:plasma membrane"/>
    <property type="evidence" value="ECO:0007669"/>
    <property type="project" value="UniProtKB-SubCell"/>
</dbReference>
<dbReference type="GO" id="GO:0022857">
    <property type="term" value="F:transmembrane transporter activity"/>
    <property type="evidence" value="ECO:0007669"/>
    <property type="project" value="InterPro"/>
</dbReference>
<feature type="transmembrane region" description="Helical" evidence="7">
    <location>
        <begin position="252"/>
        <end position="270"/>
    </location>
</feature>
<feature type="transmembrane region" description="Helical" evidence="7">
    <location>
        <begin position="85"/>
        <end position="104"/>
    </location>
</feature>
<feature type="transmembrane region" description="Helical" evidence="7">
    <location>
        <begin position="143"/>
        <end position="161"/>
    </location>
</feature>
<evidence type="ECO:0000256" key="1">
    <source>
        <dbReference type="ARBA" id="ARBA00004651"/>
    </source>
</evidence>
<feature type="transmembrane region" description="Helical" evidence="7">
    <location>
        <begin position="282"/>
        <end position="300"/>
    </location>
</feature>
<feature type="transmembrane region" description="Helical" evidence="7">
    <location>
        <begin position="54"/>
        <end position="73"/>
    </location>
</feature>
<dbReference type="InterPro" id="IPR050189">
    <property type="entry name" value="MFS_Efflux_Transporters"/>
</dbReference>
<evidence type="ECO:0000256" key="7">
    <source>
        <dbReference type="SAM" id="Phobius"/>
    </source>
</evidence>
<dbReference type="Pfam" id="PF07690">
    <property type="entry name" value="MFS_1"/>
    <property type="match status" value="1"/>
</dbReference>
<dbReference type="InterPro" id="IPR020846">
    <property type="entry name" value="MFS_dom"/>
</dbReference>
<keyword evidence="5 7" id="KW-0472">Membrane</keyword>
<sequence>MSETAQADEAAHRVPWRGHAAALAFGAFAVGTDAFVIAGLLPDIGSSLHVSVGAAGQLVSVFSLAYAVLSPLLAALTGKWSRRTVLITALLVFAVGNVVTALAPDYVLVLAARIVAAAGAAMFTPNAGATAATLAGPRHRGRAIAIVTVGLTASLALGAPLGTLIGNACGWQATMWFVTALALLVVPVIALRVPDIRLGSGVGLRQRLAPLADRRVAGVLAATLVAFVGIYLPYTYIIEVFRPAVAGDGSRVALLLLVFGLAGTAGNLLAGRLADWQGPHKVVIAATLLLAVVFLLMTVSHTSYPVAIVLVAFTGIASWSITAPQQQRMIALAAPGAESLGVSLNAAVMYLAISLSSVLGAGILNSLSPPYISAVAAGFAVVAALVTALAGRAERRRATPDSPDAAPRRARAGAPAK</sequence>
<feature type="region of interest" description="Disordered" evidence="6">
    <location>
        <begin position="396"/>
        <end position="417"/>
    </location>
</feature>
<dbReference type="RefSeq" id="WP_083108705.1">
    <property type="nucleotide sequence ID" value="NZ_CP020569.1"/>
</dbReference>
<proteinExistence type="predicted"/>
<feature type="transmembrane region" description="Helical" evidence="7">
    <location>
        <begin position="215"/>
        <end position="232"/>
    </location>
</feature>
<evidence type="ECO:0000256" key="3">
    <source>
        <dbReference type="ARBA" id="ARBA00022692"/>
    </source>
</evidence>
<feature type="transmembrane region" description="Helical" evidence="7">
    <location>
        <begin position="20"/>
        <end position="42"/>
    </location>
</feature>
<comment type="subcellular location">
    <subcellularLocation>
        <location evidence="1">Cell membrane</location>
        <topology evidence="1">Multi-pass membrane protein</topology>
    </subcellularLocation>
</comment>
<keyword evidence="4 7" id="KW-1133">Transmembrane helix</keyword>
<dbReference type="InterPro" id="IPR036259">
    <property type="entry name" value="MFS_trans_sf"/>
</dbReference>
<evidence type="ECO:0000256" key="5">
    <source>
        <dbReference type="ARBA" id="ARBA00023136"/>
    </source>
</evidence>
<dbReference type="OrthoDB" id="9814237at2"/>
<keyword evidence="10" id="KW-1185">Reference proteome</keyword>
<keyword evidence="2" id="KW-1003">Cell membrane</keyword>
<evidence type="ECO:0000313" key="10">
    <source>
        <dbReference type="Proteomes" id="UP000192726"/>
    </source>
</evidence>
<dbReference type="Gene3D" id="1.20.1250.20">
    <property type="entry name" value="MFS general substrate transporter like domains"/>
    <property type="match status" value="2"/>
</dbReference>
<reference evidence="9 10" key="1">
    <citation type="submission" date="2017-04" db="EMBL/GenBank/DDBJ databases">
        <title>Complete Genome Sequence of Streptomyces gilvosporeus F607, a Capable Producer of Natamycin.</title>
        <authorList>
            <person name="Zong G."/>
            <person name="Zhong C."/>
            <person name="Fu J."/>
            <person name="Qin R."/>
            <person name="Cao G."/>
        </authorList>
    </citation>
    <scope>NUCLEOTIDE SEQUENCE [LARGE SCALE GENOMIC DNA]</scope>
    <source>
        <strain evidence="9 10">F607</strain>
    </source>
</reference>
<dbReference type="AlphaFoldDB" id="A0A1V0TZV7"/>
<accession>A0A1V0TZV7</accession>
<dbReference type="PANTHER" id="PTHR43124">
    <property type="entry name" value="PURINE EFFLUX PUMP PBUE"/>
    <property type="match status" value="1"/>
</dbReference>
<evidence type="ECO:0000256" key="4">
    <source>
        <dbReference type="ARBA" id="ARBA00022989"/>
    </source>
</evidence>
<feature type="transmembrane region" description="Helical" evidence="7">
    <location>
        <begin position="370"/>
        <end position="390"/>
    </location>
</feature>
<feature type="domain" description="Major facilitator superfamily (MFS) profile" evidence="8">
    <location>
        <begin position="19"/>
        <end position="395"/>
    </location>
</feature>
<dbReference type="STRING" id="553510.B1H19_33830"/>
<feature type="transmembrane region" description="Helical" evidence="7">
    <location>
        <begin position="110"/>
        <end position="131"/>
    </location>
</feature>
<evidence type="ECO:0000313" key="9">
    <source>
        <dbReference type="EMBL" id="ARF58509.1"/>
    </source>
</evidence>
<gene>
    <name evidence="9" type="ORF">B1H19_33830</name>
</gene>